<reference evidence="3 4" key="1">
    <citation type="submission" date="2019-06" db="EMBL/GenBank/DDBJ databases">
        <title>Complete genome of Microbacterium foliorum M2.</title>
        <authorList>
            <person name="Cao G."/>
        </authorList>
    </citation>
    <scope>NUCLEOTIDE SEQUENCE [LARGE SCALE GENOMIC DNA]</scope>
    <source>
        <strain evidence="3 4">M2</strain>
    </source>
</reference>
<dbReference type="InterPro" id="IPR029044">
    <property type="entry name" value="Nucleotide-diphossugar_trans"/>
</dbReference>
<organism evidence="3 4">
    <name type="scientific">Microbacterium foliorum</name>
    <dbReference type="NCBI Taxonomy" id="104336"/>
    <lineage>
        <taxon>Bacteria</taxon>
        <taxon>Bacillati</taxon>
        <taxon>Actinomycetota</taxon>
        <taxon>Actinomycetes</taxon>
        <taxon>Micrococcales</taxon>
        <taxon>Microbacteriaceae</taxon>
        <taxon>Microbacterium</taxon>
    </lineage>
</organism>
<accession>A0A4Y5YNM2</accession>
<dbReference type="Proteomes" id="UP000316125">
    <property type="component" value="Chromosome"/>
</dbReference>
<feature type="transmembrane region" description="Helical" evidence="1">
    <location>
        <begin position="303"/>
        <end position="322"/>
    </location>
</feature>
<dbReference type="GO" id="GO:0016740">
    <property type="term" value="F:transferase activity"/>
    <property type="evidence" value="ECO:0007669"/>
    <property type="project" value="UniProtKB-KW"/>
</dbReference>
<dbReference type="Gene3D" id="3.90.550.10">
    <property type="entry name" value="Spore Coat Polysaccharide Biosynthesis Protein SpsA, Chain A"/>
    <property type="match status" value="1"/>
</dbReference>
<protein>
    <submittedName>
        <fullName evidence="3">Glycosyltransferase</fullName>
    </submittedName>
</protein>
<keyword evidence="1" id="KW-0812">Transmembrane</keyword>
<dbReference type="EMBL" id="CP041040">
    <property type="protein sequence ID" value="QDE34422.1"/>
    <property type="molecule type" value="Genomic_DNA"/>
</dbReference>
<proteinExistence type="predicted"/>
<evidence type="ECO:0000259" key="2">
    <source>
        <dbReference type="Pfam" id="PF00535"/>
    </source>
</evidence>
<dbReference type="InterPro" id="IPR001173">
    <property type="entry name" value="Glyco_trans_2-like"/>
</dbReference>
<keyword evidence="1" id="KW-0472">Membrane</keyword>
<name>A0A4Y5YNM2_9MICO</name>
<dbReference type="SUPFAM" id="SSF53448">
    <property type="entry name" value="Nucleotide-diphospho-sugar transferases"/>
    <property type="match status" value="1"/>
</dbReference>
<evidence type="ECO:0000256" key="1">
    <source>
        <dbReference type="SAM" id="Phobius"/>
    </source>
</evidence>
<keyword evidence="1" id="KW-1133">Transmembrane helix</keyword>
<feature type="domain" description="Glycosyltransferase 2-like" evidence="2">
    <location>
        <begin position="6"/>
        <end position="120"/>
    </location>
</feature>
<evidence type="ECO:0000313" key="3">
    <source>
        <dbReference type="EMBL" id="QDE34422.1"/>
    </source>
</evidence>
<dbReference type="RefSeq" id="WP_140036683.1">
    <property type="nucleotide sequence ID" value="NZ_CP041040.1"/>
</dbReference>
<dbReference type="AlphaFoldDB" id="A0A4Y5YNM2"/>
<dbReference type="OrthoDB" id="153025at2"/>
<keyword evidence="3" id="KW-0808">Transferase</keyword>
<gene>
    <name evidence="3" type="ORF">FIV50_06245</name>
</gene>
<dbReference type="Pfam" id="PF00535">
    <property type="entry name" value="Glycos_transf_2"/>
    <property type="match status" value="1"/>
</dbReference>
<evidence type="ECO:0000313" key="4">
    <source>
        <dbReference type="Proteomes" id="UP000316125"/>
    </source>
</evidence>
<sequence>MAGVIVLAAYRPSKELFARQLASIRDQTVTDWECIISVDGELETVEEVLADVVPDDERFRVLADGRRLGFYLNFERGLAAVPAEAEWVALSDQDDFWYPHKLETLLPHLSEAAIVSGQARLVSHPGEEVLGFTERRQLDAASTMIVNQFTGSLCLFRADLLSTALPFPRLSSHTVAHDHWLAAVGMARGGGRIVDDVVQDYVQHSANVFGDPSRLRLGPIATLRRAWGNAVSFSMRYEGSASPFAMARMLFWIYVGWRQLMAQTLVEREPQATRAIEIDRRFGSGRRLLETLRMLRRVRRAQVVPAPFVIAYLGSWAAGWLIRGRRRRPTVTP</sequence>